<comment type="caution">
    <text evidence="2">The sequence shown here is derived from an EMBL/GenBank/DDBJ whole genome shotgun (WGS) entry which is preliminary data.</text>
</comment>
<dbReference type="EMBL" id="JBHSQW010000035">
    <property type="protein sequence ID" value="MFC5995917.1"/>
    <property type="molecule type" value="Genomic_DNA"/>
</dbReference>
<dbReference type="Pfam" id="PF13577">
    <property type="entry name" value="SnoaL_4"/>
    <property type="match status" value="1"/>
</dbReference>
<evidence type="ECO:0000313" key="3">
    <source>
        <dbReference type="Proteomes" id="UP001596302"/>
    </source>
</evidence>
<reference evidence="3" key="1">
    <citation type="journal article" date="2019" name="Int. J. Syst. Evol. Microbiol.">
        <title>The Global Catalogue of Microorganisms (GCM) 10K type strain sequencing project: providing services to taxonomists for standard genome sequencing and annotation.</title>
        <authorList>
            <consortium name="The Broad Institute Genomics Platform"/>
            <consortium name="The Broad Institute Genome Sequencing Center for Infectious Disease"/>
            <person name="Wu L."/>
            <person name="Ma J."/>
        </authorList>
    </citation>
    <scope>NUCLEOTIDE SEQUENCE [LARGE SCALE GENOMIC DNA]</scope>
    <source>
        <strain evidence="3">CCM 8391</strain>
    </source>
</reference>
<dbReference type="Proteomes" id="UP001596302">
    <property type="component" value="Unassembled WGS sequence"/>
</dbReference>
<dbReference type="CDD" id="cd00531">
    <property type="entry name" value="NTF2_like"/>
    <property type="match status" value="1"/>
</dbReference>
<gene>
    <name evidence="2" type="ORF">ACFQE5_17045</name>
</gene>
<name>A0ABW1J667_9PSEU</name>
<dbReference type="RefSeq" id="WP_379586316.1">
    <property type="nucleotide sequence ID" value="NZ_JBHSQW010000035.1"/>
</dbReference>
<keyword evidence="3" id="KW-1185">Reference proteome</keyword>
<dbReference type="InterPro" id="IPR032710">
    <property type="entry name" value="NTF2-like_dom_sf"/>
</dbReference>
<evidence type="ECO:0000259" key="1">
    <source>
        <dbReference type="Pfam" id="PF13577"/>
    </source>
</evidence>
<accession>A0ABW1J667</accession>
<dbReference type="Gene3D" id="3.10.450.50">
    <property type="match status" value="1"/>
</dbReference>
<protein>
    <submittedName>
        <fullName evidence="2">Nuclear transport factor 2 family protein</fullName>
    </submittedName>
</protein>
<dbReference type="InterPro" id="IPR037401">
    <property type="entry name" value="SnoaL-like"/>
</dbReference>
<feature type="domain" description="SnoaL-like" evidence="1">
    <location>
        <begin position="10"/>
        <end position="128"/>
    </location>
</feature>
<organism evidence="2 3">
    <name type="scientific">Pseudonocardia hispaniensis</name>
    <dbReference type="NCBI Taxonomy" id="904933"/>
    <lineage>
        <taxon>Bacteria</taxon>
        <taxon>Bacillati</taxon>
        <taxon>Actinomycetota</taxon>
        <taxon>Actinomycetes</taxon>
        <taxon>Pseudonocardiales</taxon>
        <taxon>Pseudonocardiaceae</taxon>
        <taxon>Pseudonocardia</taxon>
    </lineage>
</organism>
<sequence>MTESIENRLRRLEDLEAIRALDAQYCRVLDDGDWPALVALFTPDGEFIGLDRARGHAELLAFFSGLADGGLTAFWHHVTNIEIDLDGDVAAVRSFLWQPCVQDGEPQVAAGRYLDTVVRVDGCWRYRRKRIRFDYFTPLSGGWDRGRFSLDTARATRSEETDS</sequence>
<evidence type="ECO:0000313" key="2">
    <source>
        <dbReference type="EMBL" id="MFC5995917.1"/>
    </source>
</evidence>
<dbReference type="SUPFAM" id="SSF54427">
    <property type="entry name" value="NTF2-like"/>
    <property type="match status" value="1"/>
</dbReference>
<proteinExistence type="predicted"/>